<evidence type="ECO:0000256" key="2">
    <source>
        <dbReference type="ARBA" id="ARBA00004567"/>
    </source>
</evidence>
<evidence type="ECO:0000256" key="6">
    <source>
        <dbReference type="ARBA" id="ARBA00022816"/>
    </source>
</evidence>
<dbReference type="GO" id="GO:0006999">
    <property type="term" value="P:nuclear pore organization"/>
    <property type="evidence" value="ECO:0007669"/>
    <property type="project" value="TreeGrafter"/>
</dbReference>
<dbReference type="GO" id="GO:0015031">
    <property type="term" value="P:protein transport"/>
    <property type="evidence" value="ECO:0007669"/>
    <property type="project" value="UniProtKB-KW"/>
</dbReference>
<dbReference type="GO" id="GO:0031965">
    <property type="term" value="C:nuclear membrane"/>
    <property type="evidence" value="ECO:0007669"/>
    <property type="project" value="UniProtKB-SubCell"/>
</dbReference>
<dbReference type="InterPro" id="IPR019049">
    <property type="entry name" value="Nucleoporin_prot_Ndc1/Nup"/>
</dbReference>
<keyword evidence="11" id="KW-0472">Membrane</keyword>
<protein>
    <submittedName>
        <fullName evidence="13">Uncharacterized protein</fullName>
    </submittedName>
</protein>
<evidence type="ECO:0000256" key="5">
    <source>
        <dbReference type="ARBA" id="ARBA00022692"/>
    </source>
</evidence>
<keyword evidence="5" id="KW-0812">Transmembrane</keyword>
<keyword evidence="8" id="KW-1133">Transmembrane helix</keyword>
<organism evidence="13 14">
    <name type="scientific">Fraxinus pennsylvanica</name>
    <dbReference type="NCBI Taxonomy" id="56036"/>
    <lineage>
        <taxon>Eukaryota</taxon>
        <taxon>Viridiplantae</taxon>
        <taxon>Streptophyta</taxon>
        <taxon>Embryophyta</taxon>
        <taxon>Tracheophyta</taxon>
        <taxon>Spermatophyta</taxon>
        <taxon>Magnoliopsida</taxon>
        <taxon>eudicotyledons</taxon>
        <taxon>Gunneridae</taxon>
        <taxon>Pentapetalae</taxon>
        <taxon>asterids</taxon>
        <taxon>lamiids</taxon>
        <taxon>Lamiales</taxon>
        <taxon>Oleaceae</taxon>
        <taxon>Oleeae</taxon>
        <taxon>Fraxinus</taxon>
    </lineage>
</organism>
<dbReference type="EMBL" id="OU503041">
    <property type="protein sequence ID" value="CAI9762599.1"/>
    <property type="molecule type" value="Genomic_DNA"/>
</dbReference>
<comment type="similarity">
    <text evidence="3">Belongs to the NDC1 family.</text>
</comment>
<accession>A0AAD1Z4B2</accession>
<dbReference type="GO" id="GO:0070762">
    <property type="term" value="C:nuclear pore transmembrane ring"/>
    <property type="evidence" value="ECO:0007669"/>
    <property type="project" value="TreeGrafter"/>
</dbReference>
<keyword evidence="9" id="KW-0811">Translocation</keyword>
<dbReference type="PANTHER" id="PTHR13269">
    <property type="entry name" value="NUCLEOPORIN NDC1"/>
    <property type="match status" value="1"/>
</dbReference>
<evidence type="ECO:0000313" key="14">
    <source>
        <dbReference type="Proteomes" id="UP000834106"/>
    </source>
</evidence>
<evidence type="ECO:0000256" key="3">
    <source>
        <dbReference type="ARBA" id="ARBA00005760"/>
    </source>
</evidence>
<keyword evidence="4" id="KW-0813">Transport</keyword>
<dbReference type="Proteomes" id="UP000834106">
    <property type="component" value="Chromosome 6"/>
</dbReference>
<evidence type="ECO:0000256" key="7">
    <source>
        <dbReference type="ARBA" id="ARBA00022927"/>
    </source>
</evidence>
<evidence type="ECO:0000256" key="10">
    <source>
        <dbReference type="ARBA" id="ARBA00023132"/>
    </source>
</evidence>
<gene>
    <name evidence="13" type="ORF">FPE_LOCUS10029</name>
</gene>
<keyword evidence="7" id="KW-0653">Protein transport</keyword>
<evidence type="ECO:0000313" key="13">
    <source>
        <dbReference type="EMBL" id="CAI9762599.1"/>
    </source>
</evidence>
<reference evidence="13" key="1">
    <citation type="submission" date="2023-05" db="EMBL/GenBank/DDBJ databases">
        <authorList>
            <person name="Huff M."/>
        </authorList>
    </citation>
    <scope>NUCLEOTIDE SEQUENCE</scope>
</reference>
<comment type="subcellular location">
    <subcellularLocation>
        <location evidence="1">Nucleus membrane</location>
        <topology evidence="1">Multi-pass membrane protein</topology>
    </subcellularLocation>
    <subcellularLocation>
        <location evidence="2">Nucleus</location>
        <location evidence="2">Nuclear pore complex</location>
    </subcellularLocation>
</comment>
<evidence type="ECO:0000256" key="1">
    <source>
        <dbReference type="ARBA" id="ARBA00004232"/>
    </source>
</evidence>
<dbReference type="AlphaFoldDB" id="A0AAD1Z4B2"/>
<evidence type="ECO:0000256" key="11">
    <source>
        <dbReference type="ARBA" id="ARBA00023136"/>
    </source>
</evidence>
<dbReference type="GO" id="GO:0051028">
    <property type="term" value="P:mRNA transport"/>
    <property type="evidence" value="ECO:0007669"/>
    <property type="project" value="UniProtKB-KW"/>
</dbReference>
<evidence type="ECO:0000256" key="12">
    <source>
        <dbReference type="ARBA" id="ARBA00023242"/>
    </source>
</evidence>
<keyword evidence="6" id="KW-0509">mRNA transport</keyword>
<evidence type="ECO:0000256" key="4">
    <source>
        <dbReference type="ARBA" id="ARBA00022448"/>
    </source>
</evidence>
<evidence type="ECO:0000256" key="9">
    <source>
        <dbReference type="ARBA" id="ARBA00023010"/>
    </source>
</evidence>
<proteinExistence type="inferred from homology"/>
<sequence length="149" mass="16827">MFHTKRFSFAPPKGLAVAEKDSSRSLLTTLEGSRPRSLCQHLACLDLCVVSESNVDTWRRAALLELTGRTYRKVIAVCLRLLEQFTINLSRGLQNTSMDNNPSQLSDPLCSLAKQFEELEIYESFYDSQVRVNNSMIQSTSFGNDKLCI</sequence>
<keyword evidence="10" id="KW-0906">Nuclear pore complex</keyword>
<dbReference type="PANTHER" id="PTHR13269:SF6">
    <property type="entry name" value="NUCLEOPORIN NDC1"/>
    <property type="match status" value="1"/>
</dbReference>
<keyword evidence="12" id="KW-0539">Nucleus</keyword>
<keyword evidence="14" id="KW-1185">Reference proteome</keyword>
<name>A0AAD1Z4B2_9LAMI</name>
<dbReference type="GO" id="GO:0030674">
    <property type="term" value="F:protein-macromolecule adaptor activity"/>
    <property type="evidence" value="ECO:0007669"/>
    <property type="project" value="TreeGrafter"/>
</dbReference>
<evidence type="ECO:0000256" key="8">
    <source>
        <dbReference type="ARBA" id="ARBA00022989"/>
    </source>
</evidence>